<dbReference type="PROSITE" id="PS50198">
    <property type="entry name" value="PPIC_PPIASE_2"/>
    <property type="match status" value="1"/>
</dbReference>
<evidence type="ECO:0000256" key="9">
    <source>
        <dbReference type="ARBA" id="ARBA00040743"/>
    </source>
</evidence>
<evidence type="ECO:0000256" key="11">
    <source>
        <dbReference type="PROSITE-ProRule" id="PRU00278"/>
    </source>
</evidence>
<dbReference type="RefSeq" id="WP_003008255.1">
    <property type="nucleotide sequence ID" value="NZ_GG668632.1"/>
</dbReference>
<dbReference type="PROSITE" id="PS01096">
    <property type="entry name" value="PPIC_PPIASE_1"/>
    <property type="match status" value="1"/>
</dbReference>
<evidence type="ECO:0000313" key="14">
    <source>
        <dbReference type="EMBL" id="EEI91520.1"/>
    </source>
</evidence>
<dbReference type="InterPro" id="IPR023058">
    <property type="entry name" value="PPIase_PpiC_CS"/>
</dbReference>
<dbReference type="Gene3D" id="1.10.8.1040">
    <property type="match status" value="1"/>
</dbReference>
<protein>
    <recommendedName>
        <fullName evidence="9">Periplasmic chaperone PpiD</fullName>
    </recommendedName>
    <alternativeName>
        <fullName evidence="10">Periplasmic folding chaperone</fullName>
    </alternativeName>
</protein>
<evidence type="ECO:0000256" key="12">
    <source>
        <dbReference type="SAM" id="Phobius"/>
    </source>
</evidence>
<dbReference type="GO" id="GO:0005886">
    <property type="term" value="C:plasma membrane"/>
    <property type="evidence" value="ECO:0007669"/>
    <property type="project" value="UniProtKB-SubCell"/>
</dbReference>
<dbReference type="Pfam" id="PF13616">
    <property type="entry name" value="Rotamase_3"/>
    <property type="match status" value="1"/>
</dbReference>
<comment type="similarity">
    <text evidence="8">Belongs to the PpiD chaperone family.</text>
</comment>
<dbReference type="InterPro" id="IPR027304">
    <property type="entry name" value="Trigger_fact/SurA_dom_sf"/>
</dbReference>
<evidence type="ECO:0000256" key="7">
    <source>
        <dbReference type="ARBA" id="ARBA00023186"/>
    </source>
</evidence>
<dbReference type="Pfam" id="PF13623">
    <property type="entry name" value="SurA_N_2"/>
    <property type="match status" value="1"/>
</dbReference>
<reference evidence="14 15" key="1">
    <citation type="submission" date="2009-01" db="EMBL/GenBank/DDBJ databases">
        <authorList>
            <person name="Qin X."/>
            <person name="Bachman B."/>
            <person name="Battles P."/>
            <person name="Bell A."/>
            <person name="Bess C."/>
            <person name="Bickham C."/>
            <person name="Chaboub L."/>
            <person name="Chen D."/>
            <person name="Coyle M."/>
            <person name="Deiros D.R."/>
            <person name="Dinh H."/>
            <person name="Forbes L."/>
            <person name="Fowler G."/>
            <person name="Francisco L."/>
            <person name="Fu Q."/>
            <person name="Gubbala S."/>
            <person name="Hale W."/>
            <person name="Han Y."/>
            <person name="Hemphill L."/>
            <person name="Highlander S.K."/>
            <person name="Hirani K."/>
            <person name="Hogues M."/>
            <person name="Jackson L."/>
            <person name="Jakkamsetti A."/>
            <person name="Javaid M."/>
            <person name="Jiang H."/>
            <person name="Korchina V."/>
            <person name="Kovar C."/>
            <person name="Lara F."/>
            <person name="Lee S."/>
            <person name="Mata R."/>
            <person name="Mathew T."/>
            <person name="Moen C."/>
            <person name="Morales K."/>
            <person name="Munidasa M."/>
            <person name="Nazareth L."/>
            <person name="Ngo R."/>
            <person name="Nguyen L."/>
            <person name="Okwuonu G."/>
            <person name="Ongeri F."/>
            <person name="Patil S."/>
            <person name="Petrosino J."/>
            <person name="Pham C."/>
            <person name="Pham P."/>
            <person name="Pu L.-L."/>
            <person name="Puazo M."/>
            <person name="Raj R."/>
            <person name="Reid J."/>
            <person name="Rouhana J."/>
            <person name="Saada N."/>
            <person name="Shang Y."/>
            <person name="Simmons D."/>
            <person name="Thornton R."/>
            <person name="Warren J."/>
            <person name="Weissenberger G."/>
            <person name="Zhang J."/>
            <person name="Zhang L."/>
            <person name="Zhou C."/>
            <person name="Zhu D."/>
            <person name="Muzny D."/>
            <person name="Worley K."/>
            <person name="Gibbs R."/>
        </authorList>
    </citation>
    <scope>NUCLEOTIDE SEQUENCE [LARGE SCALE GENOMIC DNA]</scope>
    <source>
        <strain evidence="14 15">ATCC 33300</strain>
    </source>
</reference>
<dbReference type="SUPFAM" id="SSF54534">
    <property type="entry name" value="FKBP-like"/>
    <property type="match status" value="1"/>
</dbReference>
<dbReference type="SUPFAM" id="SSF109998">
    <property type="entry name" value="Triger factor/SurA peptide-binding domain-like"/>
    <property type="match status" value="1"/>
</dbReference>
<dbReference type="InterPro" id="IPR000297">
    <property type="entry name" value="PPIase_PpiC"/>
</dbReference>
<dbReference type="AlphaFoldDB" id="C2FZS4"/>
<accession>C2FZS4</accession>
<evidence type="ECO:0000256" key="6">
    <source>
        <dbReference type="ARBA" id="ARBA00023136"/>
    </source>
</evidence>
<dbReference type="EMBL" id="ACHB01000069">
    <property type="protein sequence ID" value="EEI91520.1"/>
    <property type="molecule type" value="Genomic_DNA"/>
</dbReference>
<comment type="subcellular location">
    <subcellularLocation>
        <location evidence="1">Cell inner membrane</location>
        <topology evidence="1">Single-pass type II membrane protein</topology>
        <orientation evidence="1">Periplasmic side</orientation>
    </subcellularLocation>
</comment>
<sequence>MGLMTFLRNRAGLIVTVIGIAIVAFLLGDVVRTGAPFWASTQNQVGSVNGESISYPDFNVQVEQASAMFQQQMGGGSLTPQMKNYAVQQVWNQFVTKEILKQEVEKIGLSVGKDELNALVNGPNPSYQIVQAFTNPQTGQFDKAQLNMFLSRLKSEGTPEMQQQWEMLLEGVRDERMGTKYTNLLNNSIYVTSLEANDDYIQRNKLANFKYVLLDYSSIKDADIKLTDADYKEYYDENKNAFKNPEETRAIEYVLVDGRPNQRDTAATLAVVQKLKADLAASTNDSLFASVNSDTKYPYTYLKKGQVSPALDSVLFNAPVGATVGPFLSNGVYEIAKIKDATFSPDSVKASHILLNPTAEGGVDKAKAKADSIKNLIAKGEAFGPLAIQFSQDEGSKANGGDLGTFGRGRMVPEFDKAVFEGKTGDVLIVNSQFGVHIVKIEKQVGNSKVVKAAIVDKAISSGKETIDAAYAKANSFFSALDKDNFKAVATKQGLKDATAKRVTAMDNTLDGNEVPRELLRWAFEAKKGDVTDKVYETDHTFIVARLADIQPKGILPLEAIKADIETPVRNLVKARQLKEKAENALKGASSIDQVGQKLGKSPIQVENIVLANPVIPGVALENAVVGTVFGLQPNKPSTAIKGNQGVYVVQVNGFVNPKNQVATEIKAQQKQLIASKAQRSWNSIFKALQDKAKIDDNRIRFF</sequence>
<gene>
    <name evidence="14" type="ORF">HMPREF0765_2830</name>
</gene>
<dbReference type="PANTHER" id="PTHR47529:SF1">
    <property type="entry name" value="PERIPLASMIC CHAPERONE PPID"/>
    <property type="match status" value="1"/>
</dbReference>
<keyword evidence="7" id="KW-0143">Chaperone</keyword>
<evidence type="ECO:0000256" key="5">
    <source>
        <dbReference type="ARBA" id="ARBA00022989"/>
    </source>
</evidence>
<keyword evidence="2" id="KW-1003">Cell membrane</keyword>
<dbReference type="InterPro" id="IPR052029">
    <property type="entry name" value="PpiD_chaperone"/>
</dbReference>
<evidence type="ECO:0000256" key="10">
    <source>
        <dbReference type="ARBA" id="ARBA00042775"/>
    </source>
</evidence>
<dbReference type="Gene3D" id="3.10.50.40">
    <property type="match status" value="2"/>
</dbReference>
<dbReference type="PANTHER" id="PTHR47529">
    <property type="entry name" value="PEPTIDYL-PROLYL CIS-TRANS ISOMERASE D"/>
    <property type="match status" value="1"/>
</dbReference>
<feature type="transmembrane region" description="Helical" evidence="12">
    <location>
        <begin position="12"/>
        <end position="31"/>
    </location>
</feature>
<keyword evidence="4 12" id="KW-0812">Transmembrane</keyword>
<dbReference type="GO" id="GO:0003755">
    <property type="term" value="F:peptidyl-prolyl cis-trans isomerase activity"/>
    <property type="evidence" value="ECO:0007669"/>
    <property type="project" value="UniProtKB-KW"/>
</dbReference>
<evidence type="ECO:0000256" key="3">
    <source>
        <dbReference type="ARBA" id="ARBA00022519"/>
    </source>
</evidence>
<name>C2FZS4_SPHSI</name>
<comment type="caution">
    <text evidence="14">The sequence shown here is derived from an EMBL/GenBank/DDBJ whole genome shotgun (WGS) entry which is preliminary data.</text>
</comment>
<keyword evidence="5 12" id="KW-1133">Transmembrane helix</keyword>
<feature type="domain" description="PpiC" evidence="13">
    <location>
        <begin position="345"/>
        <end position="443"/>
    </location>
</feature>
<keyword evidence="11" id="KW-0697">Rotamase</keyword>
<proteinExistence type="inferred from homology"/>
<evidence type="ECO:0000259" key="13">
    <source>
        <dbReference type="PROSITE" id="PS50198"/>
    </source>
</evidence>
<keyword evidence="11" id="KW-0413">Isomerase</keyword>
<keyword evidence="3" id="KW-0997">Cell inner membrane</keyword>
<evidence type="ECO:0000256" key="2">
    <source>
        <dbReference type="ARBA" id="ARBA00022475"/>
    </source>
</evidence>
<evidence type="ECO:0000256" key="1">
    <source>
        <dbReference type="ARBA" id="ARBA00004382"/>
    </source>
</evidence>
<dbReference type="Pfam" id="PF13145">
    <property type="entry name" value="Rotamase_2"/>
    <property type="match status" value="1"/>
</dbReference>
<evidence type="ECO:0000256" key="4">
    <source>
        <dbReference type="ARBA" id="ARBA00022692"/>
    </source>
</evidence>
<keyword evidence="6 12" id="KW-0472">Membrane</keyword>
<dbReference type="InterPro" id="IPR046357">
    <property type="entry name" value="PPIase_dom_sf"/>
</dbReference>
<evidence type="ECO:0000313" key="15">
    <source>
        <dbReference type="Proteomes" id="UP000006241"/>
    </source>
</evidence>
<evidence type="ECO:0000256" key="8">
    <source>
        <dbReference type="ARBA" id="ARBA00038408"/>
    </source>
</evidence>
<organism evidence="14 15">
    <name type="scientific">Sphingobacterium spiritivorum ATCC 33300</name>
    <dbReference type="NCBI Taxonomy" id="525372"/>
    <lineage>
        <taxon>Bacteria</taxon>
        <taxon>Pseudomonadati</taxon>
        <taxon>Bacteroidota</taxon>
        <taxon>Sphingobacteriia</taxon>
        <taxon>Sphingobacteriales</taxon>
        <taxon>Sphingobacteriaceae</taxon>
        <taxon>Sphingobacterium</taxon>
    </lineage>
</organism>
<dbReference type="Proteomes" id="UP000006241">
    <property type="component" value="Unassembled WGS sequence"/>
</dbReference>
<dbReference type="HOGENOM" id="CLU_023843_0_1_10"/>